<keyword evidence="2" id="KW-1185">Reference proteome</keyword>
<protein>
    <submittedName>
        <fullName evidence="1">Uncharacterized protein</fullName>
    </submittedName>
</protein>
<dbReference type="Proteomes" id="UP000321558">
    <property type="component" value="Unassembled WGS sequence"/>
</dbReference>
<dbReference type="AlphaFoldDB" id="A0A511ZE94"/>
<accession>A0A511ZE94</accession>
<dbReference type="OrthoDB" id="981224at2"/>
<comment type="caution">
    <text evidence="1">The sequence shown here is derived from an EMBL/GenBank/DDBJ whole genome shotgun (WGS) entry which is preliminary data.</text>
</comment>
<proteinExistence type="predicted"/>
<organism evidence="1 2">
    <name type="scientific">Oceanobacillus sojae</name>
    <dbReference type="NCBI Taxonomy" id="582851"/>
    <lineage>
        <taxon>Bacteria</taxon>
        <taxon>Bacillati</taxon>
        <taxon>Bacillota</taxon>
        <taxon>Bacilli</taxon>
        <taxon>Bacillales</taxon>
        <taxon>Bacillaceae</taxon>
        <taxon>Oceanobacillus</taxon>
    </lineage>
</organism>
<sequence>MAGIHIHPHDVLDEGVTQIKNLIGEMTDINYIFPQMNTIFERNPYPIGVLPHNPKHKFVQGKGEMHVILPSYKGEAIDQKRNTGLTSDADPLMILKNEMTETDIQIIPWANILNGDFTGTAIQDNLVVDDQGIAVEKWLCPNAPDVIDFWEKVFTDTYQRYGYTTYMIDRIRYPDWAGEKVDPRGLLTCFCPHCEKKMSARNLNIDDIKEKLAEIRALLKDKQFNQVVDILTQDQSLKDWHRFRQNSVTTFIANLTQRLKQVDNRFAFLLDLWPPAYSWILGQDYSQLTRYSSSLKHFPYHKLGGGADVQGMIDYFADDSNESENAFKAFNRLFGLYDDLSYSQFKKEGFPIRFVAEQNKLARKKSQPDTHIFSGIQMWNIESEKLVEAVKAADESEADELIYYCYGWADRELFHAIGQYRRGDNS</sequence>
<dbReference type="Gene3D" id="3.20.20.80">
    <property type="entry name" value="Glycosidases"/>
    <property type="match status" value="1"/>
</dbReference>
<dbReference type="EMBL" id="BJYM01000002">
    <property type="protein sequence ID" value="GEN85767.1"/>
    <property type="molecule type" value="Genomic_DNA"/>
</dbReference>
<dbReference type="RefSeq" id="WP_147208309.1">
    <property type="nucleotide sequence ID" value="NZ_BJYM01000002.1"/>
</dbReference>
<dbReference type="STRING" id="582851.GCA_900162665_02738"/>
<name>A0A511ZE94_9BACI</name>
<reference evidence="1 2" key="1">
    <citation type="submission" date="2019-07" db="EMBL/GenBank/DDBJ databases">
        <title>Whole genome shotgun sequence of Oceanobacillus sojae NBRC 105379.</title>
        <authorList>
            <person name="Hosoyama A."/>
            <person name="Uohara A."/>
            <person name="Ohji S."/>
            <person name="Ichikawa N."/>
        </authorList>
    </citation>
    <scope>NUCLEOTIDE SEQUENCE [LARGE SCALE GENOMIC DNA]</scope>
    <source>
        <strain evidence="1 2">NBRC 105379</strain>
    </source>
</reference>
<evidence type="ECO:0000313" key="1">
    <source>
        <dbReference type="EMBL" id="GEN85767.1"/>
    </source>
</evidence>
<gene>
    <name evidence="1" type="ORF">OSO01_05060</name>
</gene>
<evidence type="ECO:0000313" key="2">
    <source>
        <dbReference type="Proteomes" id="UP000321558"/>
    </source>
</evidence>